<comment type="caution">
    <text evidence="3">The sequence shown here is derived from an EMBL/GenBank/DDBJ whole genome shotgun (WGS) entry which is preliminary data.</text>
</comment>
<gene>
    <name evidence="3" type="ORF">BHQ10_006694</name>
</gene>
<keyword evidence="4" id="KW-1185">Reference proteome</keyword>
<dbReference type="InterPro" id="IPR036188">
    <property type="entry name" value="FAD/NAD-bd_sf"/>
</dbReference>
<dbReference type="GO" id="GO:0004497">
    <property type="term" value="F:monooxygenase activity"/>
    <property type="evidence" value="ECO:0007669"/>
    <property type="project" value="UniProtKB-KW"/>
</dbReference>
<dbReference type="OrthoDB" id="66881at2759"/>
<dbReference type="PANTHER" id="PTHR43872:SF1">
    <property type="entry name" value="MONOOXYGENASE, PUTATIVE (AFU_ORTHOLOGUE AFUA_8G02570)-RELATED"/>
    <property type="match status" value="1"/>
</dbReference>
<dbReference type="Gene3D" id="3.50.50.60">
    <property type="entry name" value="FAD/NAD(P)-binding domain"/>
    <property type="match status" value="2"/>
</dbReference>
<dbReference type="RefSeq" id="XP_040735198.1">
    <property type="nucleotide sequence ID" value="XM_040879308.1"/>
</dbReference>
<dbReference type="GeneID" id="63795910"/>
<protein>
    <recommendedName>
        <fullName evidence="5">FAD/NAD(P)-binding domain-containing protein</fullName>
    </recommendedName>
</protein>
<dbReference type="PANTHER" id="PTHR43872">
    <property type="entry name" value="MONOOXYGENASE, PUTATIVE (AFU_ORTHOLOGUE AFUA_8G02570)-RELATED"/>
    <property type="match status" value="1"/>
</dbReference>
<name>A0A364L4G4_TALAM</name>
<dbReference type="Proteomes" id="UP000249363">
    <property type="component" value="Unassembled WGS sequence"/>
</dbReference>
<dbReference type="InterPro" id="IPR051820">
    <property type="entry name" value="FAD-binding_MO"/>
</dbReference>
<dbReference type="AlphaFoldDB" id="A0A364L4G4"/>
<dbReference type="Pfam" id="PF13738">
    <property type="entry name" value="Pyr_redox_3"/>
    <property type="match status" value="1"/>
</dbReference>
<keyword evidence="2" id="KW-0560">Oxidoreductase</keyword>
<organism evidence="3 4">
    <name type="scientific">Talaromyces amestolkiae</name>
    <dbReference type="NCBI Taxonomy" id="1196081"/>
    <lineage>
        <taxon>Eukaryota</taxon>
        <taxon>Fungi</taxon>
        <taxon>Dikarya</taxon>
        <taxon>Ascomycota</taxon>
        <taxon>Pezizomycotina</taxon>
        <taxon>Eurotiomycetes</taxon>
        <taxon>Eurotiomycetidae</taxon>
        <taxon>Eurotiales</taxon>
        <taxon>Trichocomaceae</taxon>
        <taxon>Talaromyces</taxon>
        <taxon>Talaromyces sect. Talaromyces</taxon>
    </lineage>
</organism>
<proteinExistence type="predicted"/>
<evidence type="ECO:0000256" key="2">
    <source>
        <dbReference type="ARBA" id="ARBA00023033"/>
    </source>
</evidence>
<reference evidence="3 4" key="1">
    <citation type="journal article" date="2017" name="Biotechnol. Biofuels">
        <title>Differential beta-glucosidase expression as a function of carbon source availability in Talaromyces amestolkiae: a genomic and proteomic approach.</title>
        <authorList>
            <person name="de Eugenio L.I."/>
            <person name="Mendez-Liter J.A."/>
            <person name="Nieto-Dominguez M."/>
            <person name="Alonso L."/>
            <person name="Gil-Munoz J."/>
            <person name="Barriuso J."/>
            <person name="Prieto A."/>
            <person name="Martinez M.J."/>
        </authorList>
    </citation>
    <scope>NUCLEOTIDE SEQUENCE [LARGE SCALE GENOMIC DNA]</scope>
    <source>
        <strain evidence="3 4">CIB</strain>
    </source>
</reference>
<dbReference type="EMBL" id="MIKG01000013">
    <property type="protein sequence ID" value="RAO70682.1"/>
    <property type="molecule type" value="Genomic_DNA"/>
</dbReference>
<dbReference type="SUPFAM" id="SSF51905">
    <property type="entry name" value="FAD/NAD(P)-binding domain"/>
    <property type="match status" value="2"/>
</dbReference>
<keyword evidence="2" id="KW-0503">Monooxygenase</keyword>
<sequence length="512" mass="58033">MISKFFIHQNFRYTERPFDMNDLDHSSASVYDVIIVGAGISGINTAHHIQRKLPNLTYCILEGRSNIGGTWDLFRYPGIRSDTDLHTFGFGWNPWSENRAIADGGSIASYLHESAKIEGIDRHILLRHRVDSANWSSTLRLWELHVEIEASHRVQLQARFLVLGTGYYDYSKGLEPEIPGLCSFEGAIAHPQFWPDDLDYVDKRVVIIGSGATAITLLPNIAAKASHVTMVQRSPTYIMSIDNTTDRSWRHKFLPQNWSFKIDRWIFMWTIIILYKICRLFPERSRKVLQGAVEKQLPDHTPVDPHFTPHYKPWDQRLCFAPNGDFFESLRIGKARVETGHIKCVKANGVILESGNWLDADIIVPATGLKLAIGGRISINVDNKPIDLADRFAWHAALLEDVPNLALIIGYINASWTLGAETTAHLLCRLLQHMKKKGYDTVVPRVPAGSPIQPRRLWNLDATYVKKATSSMPRCGDIGPWKGRVNYIVDLWKAKYGSITKDLEFHAVSKAE</sequence>
<evidence type="ECO:0000256" key="1">
    <source>
        <dbReference type="ARBA" id="ARBA00001974"/>
    </source>
</evidence>
<comment type="cofactor">
    <cofactor evidence="1">
        <name>FAD</name>
        <dbReference type="ChEBI" id="CHEBI:57692"/>
    </cofactor>
</comment>
<accession>A0A364L4G4</accession>
<evidence type="ECO:0008006" key="5">
    <source>
        <dbReference type="Google" id="ProtNLM"/>
    </source>
</evidence>
<evidence type="ECO:0000313" key="3">
    <source>
        <dbReference type="EMBL" id="RAO70682.1"/>
    </source>
</evidence>
<evidence type="ECO:0000313" key="4">
    <source>
        <dbReference type="Proteomes" id="UP000249363"/>
    </source>
</evidence>